<name>A0A4R2NV05_9FLAO</name>
<dbReference type="Pfam" id="PF13386">
    <property type="entry name" value="DsbD_2"/>
    <property type="match status" value="1"/>
</dbReference>
<feature type="transmembrane region" description="Helical" evidence="1">
    <location>
        <begin position="49"/>
        <end position="69"/>
    </location>
</feature>
<dbReference type="EMBL" id="SLXM01000004">
    <property type="protein sequence ID" value="TCP25215.1"/>
    <property type="molecule type" value="Genomic_DNA"/>
</dbReference>
<keyword evidence="4" id="KW-1185">Reference proteome</keyword>
<accession>A0A4R2NV05</accession>
<keyword evidence="1" id="KW-1133">Transmembrane helix</keyword>
<sequence length="233" mass="25728">MLYTAFILGLLGSLHCLGMCGPIAFMLPLDRTNQVKQFFQLMSYHSGRLLTYGLLGVIFGLLGRGFELFVFQQHLSIFTGALMILIVLFPKLVYQLKATKTLTRYIGKVKSALGKELKQKRNDTFFAIGFLNGFLPCGLVYMALIGAIATHSTVYGSLYMILFGLGTIPLMSSIVYVGKFTNLRLQQYFKKAIPVLVVAIGVLFILRGLGLNIPYISPSAAVSNLVERNAVCH</sequence>
<dbReference type="PANTHER" id="PTHR42208:SF1">
    <property type="entry name" value="HEAVY METAL TRANSPORTER"/>
    <property type="match status" value="1"/>
</dbReference>
<feature type="transmembrane region" description="Helical" evidence="1">
    <location>
        <begin position="188"/>
        <end position="209"/>
    </location>
</feature>
<feature type="transmembrane region" description="Helical" evidence="1">
    <location>
        <begin position="75"/>
        <end position="94"/>
    </location>
</feature>
<gene>
    <name evidence="3" type="ORF">EV195_104248</name>
</gene>
<keyword evidence="1" id="KW-0472">Membrane</keyword>
<evidence type="ECO:0000313" key="3">
    <source>
        <dbReference type="EMBL" id="TCP25215.1"/>
    </source>
</evidence>
<dbReference type="RefSeq" id="WP_132794596.1">
    <property type="nucleotide sequence ID" value="NZ_SLXM01000004.1"/>
</dbReference>
<feature type="transmembrane region" description="Helical" evidence="1">
    <location>
        <begin position="6"/>
        <end position="29"/>
    </location>
</feature>
<evidence type="ECO:0000256" key="1">
    <source>
        <dbReference type="SAM" id="Phobius"/>
    </source>
</evidence>
<dbReference type="OrthoDB" id="594443at2"/>
<evidence type="ECO:0000259" key="2">
    <source>
        <dbReference type="Pfam" id="PF13386"/>
    </source>
</evidence>
<reference evidence="3 4" key="1">
    <citation type="submission" date="2019-03" db="EMBL/GenBank/DDBJ databases">
        <title>Genomic Encyclopedia of Type Strains, Phase IV (KMG-IV): sequencing the most valuable type-strain genomes for metagenomic binning, comparative biology and taxonomic classification.</title>
        <authorList>
            <person name="Goeker M."/>
        </authorList>
    </citation>
    <scope>NUCLEOTIDE SEQUENCE [LARGE SCALE GENOMIC DNA]</scope>
    <source>
        <strain evidence="3 4">DSM 14836</strain>
    </source>
</reference>
<keyword evidence="1" id="KW-0812">Transmembrane</keyword>
<dbReference type="Proteomes" id="UP000294564">
    <property type="component" value="Unassembled WGS sequence"/>
</dbReference>
<comment type="caution">
    <text evidence="3">The sequence shown here is derived from an EMBL/GenBank/DDBJ whole genome shotgun (WGS) entry which is preliminary data.</text>
</comment>
<proteinExistence type="predicted"/>
<organism evidence="3 4">
    <name type="scientific">Tenacibaculum skagerrakense</name>
    <dbReference type="NCBI Taxonomy" id="186571"/>
    <lineage>
        <taxon>Bacteria</taxon>
        <taxon>Pseudomonadati</taxon>
        <taxon>Bacteroidota</taxon>
        <taxon>Flavobacteriia</taxon>
        <taxon>Flavobacteriales</taxon>
        <taxon>Flavobacteriaceae</taxon>
        <taxon>Tenacibaculum</taxon>
    </lineage>
</organism>
<dbReference type="AlphaFoldDB" id="A0A4R2NV05"/>
<evidence type="ECO:0000313" key="4">
    <source>
        <dbReference type="Proteomes" id="UP000294564"/>
    </source>
</evidence>
<dbReference type="PANTHER" id="PTHR42208">
    <property type="entry name" value="HEAVY METAL TRANSPORTER-RELATED"/>
    <property type="match status" value="1"/>
</dbReference>
<feature type="transmembrane region" description="Helical" evidence="1">
    <location>
        <begin position="125"/>
        <end position="148"/>
    </location>
</feature>
<feature type="domain" description="Urease accessory protein UreH-like transmembrane" evidence="2">
    <location>
        <begin position="4"/>
        <end position="203"/>
    </location>
</feature>
<feature type="transmembrane region" description="Helical" evidence="1">
    <location>
        <begin position="154"/>
        <end position="176"/>
    </location>
</feature>
<dbReference type="InterPro" id="IPR039447">
    <property type="entry name" value="UreH-like_TM_dom"/>
</dbReference>
<protein>
    <recommendedName>
        <fullName evidence="2">Urease accessory protein UreH-like transmembrane domain-containing protein</fullName>
    </recommendedName>
</protein>